<dbReference type="InterPro" id="IPR058248">
    <property type="entry name" value="Lxx211020-like"/>
</dbReference>
<protein>
    <submittedName>
        <fullName evidence="1">Copper chaperone PCu(A)C</fullName>
    </submittedName>
</protein>
<comment type="caution">
    <text evidence="1">The sequence shown here is derived from an EMBL/GenBank/DDBJ whole genome shotgun (WGS) entry which is preliminary data.</text>
</comment>
<dbReference type="Proteomes" id="UP001209854">
    <property type="component" value="Unassembled WGS sequence"/>
</dbReference>
<dbReference type="InterPro" id="IPR007410">
    <property type="entry name" value="LpqE-like"/>
</dbReference>
<gene>
    <name evidence="1" type="ORF">NX722_14990</name>
</gene>
<dbReference type="EMBL" id="JAPFCC010000001">
    <property type="protein sequence ID" value="MCW7553907.1"/>
    <property type="molecule type" value="Genomic_DNA"/>
</dbReference>
<dbReference type="RefSeq" id="WP_262563646.1">
    <property type="nucleotide sequence ID" value="NZ_JAPFCC010000001.1"/>
</dbReference>
<organism evidence="1 2">
    <name type="scientific">Endozoicomonas gorgoniicola</name>
    <dbReference type="NCBI Taxonomy" id="1234144"/>
    <lineage>
        <taxon>Bacteria</taxon>
        <taxon>Pseudomonadati</taxon>
        <taxon>Pseudomonadota</taxon>
        <taxon>Gammaproteobacteria</taxon>
        <taxon>Oceanospirillales</taxon>
        <taxon>Endozoicomonadaceae</taxon>
        <taxon>Endozoicomonas</taxon>
    </lineage>
</organism>
<sequence>MKYLAPAFRSFKASFSGLAISGLAISGLTMAGLSMAVCIGSAHAAVVDISDPMVRAVPPTSTNTAAYMTLQNNGKDDIKLVSADSSVAERVEIHGHRHEGDKMVMFKADELSLPVGKVVELKSGGYHIMLMGLKRTLEAGEEVPLTLHFSDSDAIDIMAPVKPLMKTMSKDSHGHSH</sequence>
<proteinExistence type="predicted"/>
<accession>A0ABT3MWZ9</accession>
<dbReference type="Gene3D" id="2.60.40.1890">
    <property type="entry name" value="PCu(A)C copper chaperone"/>
    <property type="match status" value="1"/>
</dbReference>
<dbReference type="PANTHER" id="PTHR36302:SF1">
    <property type="entry name" value="COPPER CHAPERONE PCU(A)C"/>
    <property type="match status" value="1"/>
</dbReference>
<dbReference type="InterPro" id="IPR036182">
    <property type="entry name" value="PCuAC_sf"/>
</dbReference>
<dbReference type="PANTHER" id="PTHR36302">
    <property type="entry name" value="BLR7088 PROTEIN"/>
    <property type="match status" value="1"/>
</dbReference>
<dbReference type="SUPFAM" id="SSF110087">
    <property type="entry name" value="DR1885-like metal-binding protein"/>
    <property type="match status" value="1"/>
</dbReference>
<name>A0ABT3MWZ9_9GAMM</name>
<keyword evidence="2" id="KW-1185">Reference proteome</keyword>
<evidence type="ECO:0000313" key="1">
    <source>
        <dbReference type="EMBL" id="MCW7553907.1"/>
    </source>
</evidence>
<dbReference type="Pfam" id="PF04314">
    <property type="entry name" value="PCuAC"/>
    <property type="match status" value="1"/>
</dbReference>
<reference evidence="1 2" key="1">
    <citation type="submission" date="2022-10" db="EMBL/GenBank/DDBJ databases">
        <title>High-quality genome sequences of two octocoral-associated bacteria, Endozoicomonas euniceicola EF212 and Endozoicomonas gorgoniicola PS125.</title>
        <authorList>
            <person name="Chiou Y.-J."/>
            <person name="Chen Y.-H."/>
        </authorList>
    </citation>
    <scope>NUCLEOTIDE SEQUENCE [LARGE SCALE GENOMIC DNA]</scope>
    <source>
        <strain evidence="1 2">PS125</strain>
    </source>
</reference>
<evidence type="ECO:0000313" key="2">
    <source>
        <dbReference type="Proteomes" id="UP001209854"/>
    </source>
</evidence>